<accession>A0ABN9ZYG9</accession>
<reference evidence="2" key="1">
    <citation type="submission" date="2023-12" db="EMBL/GenBank/DDBJ databases">
        <authorList>
            <person name="Brown T."/>
        </authorList>
    </citation>
    <scope>NUCLEOTIDE SEQUENCE</scope>
</reference>
<feature type="compositionally biased region" description="Basic and acidic residues" evidence="1">
    <location>
        <begin position="30"/>
        <end position="39"/>
    </location>
</feature>
<evidence type="ECO:0000256" key="1">
    <source>
        <dbReference type="SAM" id="MobiDB-lite"/>
    </source>
</evidence>
<gene>
    <name evidence="2" type="ORF">MPIPNATIZW_LOCUS11591</name>
</gene>
<name>A0ABN9ZYG9_PIPNA</name>
<organism evidence="2 3">
    <name type="scientific">Pipistrellus nathusii</name>
    <name type="common">Nathusius' pipistrelle</name>
    <dbReference type="NCBI Taxonomy" id="59473"/>
    <lineage>
        <taxon>Eukaryota</taxon>
        <taxon>Metazoa</taxon>
        <taxon>Chordata</taxon>
        <taxon>Craniata</taxon>
        <taxon>Vertebrata</taxon>
        <taxon>Euteleostomi</taxon>
        <taxon>Mammalia</taxon>
        <taxon>Eutheria</taxon>
        <taxon>Laurasiatheria</taxon>
        <taxon>Chiroptera</taxon>
        <taxon>Yangochiroptera</taxon>
        <taxon>Vespertilionidae</taxon>
        <taxon>Pipistrellus</taxon>
    </lineage>
</organism>
<protein>
    <submittedName>
        <fullName evidence="2">Uncharacterized protein</fullName>
    </submittedName>
</protein>
<proteinExistence type="predicted"/>
<dbReference type="EMBL" id="OY882860">
    <property type="protein sequence ID" value="CAK6443285.1"/>
    <property type="molecule type" value="Genomic_DNA"/>
</dbReference>
<feature type="compositionally biased region" description="Basic residues" evidence="1">
    <location>
        <begin position="1"/>
        <end position="11"/>
    </location>
</feature>
<dbReference type="Proteomes" id="UP001314169">
    <property type="component" value="Chromosome 3"/>
</dbReference>
<keyword evidence="3" id="KW-1185">Reference proteome</keyword>
<evidence type="ECO:0000313" key="3">
    <source>
        <dbReference type="Proteomes" id="UP001314169"/>
    </source>
</evidence>
<sequence>MVKGGHVHKSLHGVASREPCPPSQRLGKSRAGERGSRCTKDEASVCLYVFIQCSEFRRDEKMCKKVLHVTWFPPDRSPIYSITGWEEEGRPRNLTSPKLSGFLHQLPKVFPGYIL</sequence>
<evidence type="ECO:0000313" key="2">
    <source>
        <dbReference type="EMBL" id="CAK6443285.1"/>
    </source>
</evidence>
<feature type="region of interest" description="Disordered" evidence="1">
    <location>
        <begin position="1"/>
        <end position="39"/>
    </location>
</feature>